<name>A0A650CQ44_9CREN</name>
<proteinExistence type="inferred from homology"/>
<sequence length="334" mass="38155">MQTFTVKEVIYHITPHGNFKEYREVTATRYFTGHGWTLTKVNEAKIPEHEPCTSYRSPTVDQFSKAERIRITEGYAISKLLTRVVDQCVEEKVVNIVEYKGVKFSYAGDPSDIPTVIDYLKDTVKETTQLRVFSLERTYGILDPEATLHLFHHVISMLRADRPMLKLEERFSQNVTVFDDPLNPNLIGFSTFDDEGVRTRRKEVIGDGYVLSYLGTLGTGEPGNARGVIPKPDYFNLIVKNGDWSLEELREETKEGLIITGVERSELVKNSIRIFPRRVTLIEKGDIVVREIAIPLQELLTIDALTQEARSGYIDDQHGGIAPYLRMKVRPIIY</sequence>
<evidence type="ECO:0000313" key="4">
    <source>
        <dbReference type="Proteomes" id="UP000423396"/>
    </source>
</evidence>
<evidence type="ECO:0000256" key="1">
    <source>
        <dbReference type="ARBA" id="ARBA00005836"/>
    </source>
</evidence>
<dbReference type="InterPro" id="IPR045569">
    <property type="entry name" value="Metalloprtase-TldD/E_C"/>
</dbReference>
<evidence type="ECO:0000259" key="2">
    <source>
        <dbReference type="Pfam" id="PF19289"/>
    </source>
</evidence>
<dbReference type="InterPro" id="IPR051463">
    <property type="entry name" value="Peptidase_U62_metallo"/>
</dbReference>
<dbReference type="SUPFAM" id="SSF111283">
    <property type="entry name" value="Putative modulator of DNA gyrase, PmbA/TldD"/>
    <property type="match status" value="1"/>
</dbReference>
<protein>
    <recommendedName>
        <fullName evidence="2">Metalloprotease TldD/E C-terminal domain-containing protein</fullName>
    </recommendedName>
</protein>
<dbReference type="KEGG" id="sazo:D1868_07495"/>
<dbReference type="Proteomes" id="UP000423396">
    <property type="component" value="Chromosome"/>
</dbReference>
<dbReference type="AlphaFoldDB" id="A0A650CQ44"/>
<gene>
    <name evidence="3" type="ORF">D1868_07495</name>
</gene>
<dbReference type="GO" id="GO:0005829">
    <property type="term" value="C:cytosol"/>
    <property type="evidence" value="ECO:0007669"/>
    <property type="project" value="TreeGrafter"/>
</dbReference>
<comment type="similarity">
    <text evidence="1">Belongs to the peptidase U62 family.</text>
</comment>
<accession>A0A650CQ44</accession>
<dbReference type="GO" id="GO:0006508">
    <property type="term" value="P:proteolysis"/>
    <property type="evidence" value="ECO:0007669"/>
    <property type="project" value="InterPro"/>
</dbReference>
<dbReference type="PANTHER" id="PTHR30624">
    <property type="entry name" value="UNCHARACTERIZED PROTEIN TLDD AND PMBA"/>
    <property type="match status" value="1"/>
</dbReference>
<dbReference type="RefSeq" id="WP_156007008.1">
    <property type="nucleotide sequence ID" value="NZ_CP045483.1"/>
</dbReference>
<keyword evidence="4" id="KW-1185">Reference proteome</keyword>
<dbReference type="Pfam" id="PF19289">
    <property type="entry name" value="PmbA_TldD_3rd"/>
    <property type="match status" value="1"/>
</dbReference>
<feature type="domain" description="Metalloprotease TldD/E C-terminal" evidence="2">
    <location>
        <begin position="141"/>
        <end position="327"/>
    </location>
</feature>
<dbReference type="PANTHER" id="PTHR30624:SF0">
    <property type="entry name" value="METALLOPROTEASE SLR0863"/>
    <property type="match status" value="1"/>
</dbReference>
<reference evidence="3 4" key="1">
    <citation type="submission" date="2019-10" db="EMBL/GenBank/DDBJ databases">
        <title>Genome Sequences from Six Type Strain Members of the Archaeal Family Sulfolobaceae: Acidianus ambivalens, Acidianus infernus, Metallosphaera prunae, Stygiolobus azoricus, Sulfolobus metallicus, and Sulfurisphaera ohwakuensis.</title>
        <authorList>
            <person name="Counts J.A."/>
            <person name="Kelly R.M."/>
        </authorList>
    </citation>
    <scope>NUCLEOTIDE SEQUENCE [LARGE SCALE GENOMIC DNA]</scope>
    <source>
        <strain evidence="3 4">FC6</strain>
    </source>
</reference>
<dbReference type="EMBL" id="CP045483">
    <property type="protein sequence ID" value="QGR19835.1"/>
    <property type="molecule type" value="Genomic_DNA"/>
</dbReference>
<organism evidence="3 4">
    <name type="scientific">Stygiolobus azoricus</name>
    <dbReference type="NCBI Taxonomy" id="41675"/>
    <lineage>
        <taxon>Archaea</taxon>
        <taxon>Thermoproteota</taxon>
        <taxon>Thermoprotei</taxon>
        <taxon>Sulfolobales</taxon>
        <taxon>Sulfolobaceae</taxon>
        <taxon>Stygiolobus</taxon>
    </lineage>
</organism>
<dbReference type="OrthoDB" id="84520at2157"/>
<evidence type="ECO:0000313" key="3">
    <source>
        <dbReference type="EMBL" id="QGR19835.1"/>
    </source>
</evidence>
<dbReference type="GO" id="GO:0008237">
    <property type="term" value="F:metallopeptidase activity"/>
    <property type="evidence" value="ECO:0007669"/>
    <property type="project" value="InterPro"/>
</dbReference>
<dbReference type="InterPro" id="IPR036059">
    <property type="entry name" value="TldD/PmbA_sf"/>
</dbReference>
<dbReference type="GeneID" id="42798905"/>